<dbReference type="OrthoDB" id="9790057at2"/>
<keyword evidence="1" id="KW-0812">Transmembrane</keyword>
<dbReference type="InterPro" id="IPR013830">
    <property type="entry name" value="SGNH_hydro"/>
</dbReference>
<protein>
    <submittedName>
        <fullName evidence="3">Lysophospholipase L1</fullName>
    </submittedName>
</protein>
<evidence type="ECO:0000259" key="2">
    <source>
        <dbReference type="Pfam" id="PF13472"/>
    </source>
</evidence>
<keyword evidence="1" id="KW-1133">Transmembrane helix</keyword>
<dbReference type="SUPFAM" id="SSF52266">
    <property type="entry name" value="SGNH hydrolase"/>
    <property type="match status" value="1"/>
</dbReference>
<dbReference type="InterPro" id="IPR036514">
    <property type="entry name" value="SGNH_hydro_sf"/>
</dbReference>
<proteinExistence type="predicted"/>
<keyword evidence="1" id="KW-0472">Membrane</keyword>
<dbReference type="STRING" id="1166340.SAMN05192583_2138"/>
<keyword evidence="4" id="KW-1185">Reference proteome</keyword>
<dbReference type="Gene3D" id="3.40.50.1110">
    <property type="entry name" value="SGNH hydrolase"/>
    <property type="match status" value="1"/>
</dbReference>
<dbReference type="Pfam" id="PF13472">
    <property type="entry name" value="Lipase_GDSL_2"/>
    <property type="match status" value="1"/>
</dbReference>
<sequence length="252" mass="27927">MKHDPIIGPAGRSLKTRTPLWRRAVAIAGKLLVGLLVFVGIVTGWLWWEIEADRRAPLPDPALPQGTCALWFVGSSSMHKWITLTPDMRPWIAHNRGVNGAGINYLAGRFSAQDRATPAPSAIVLYGGENDIAVGTSVADTLNGVRRLIRLKTEMYGALPVFLLSIKPSPTRWRFLPQQTQLNAALRRMAANRADLHYVDIVPQMLVNGRPGPWYQADGIHLNRTGYRRWAKVLHGALAHDLPARTVARCAR</sequence>
<dbReference type="GO" id="GO:0016788">
    <property type="term" value="F:hydrolase activity, acting on ester bonds"/>
    <property type="evidence" value="ECO:0007669"/>
    <property type="project" value="UniProtKB-ARBA"/>
</dbReference>
<feature type="domain" description="SGNH hydrolase-type esterase" evidence="2">
    <location>
        <begin position="90"/>
        <end position="229"/>
    </location>
</feature>
<accession>A0A1H8EDS1</accession>
<dbReference type="Proteomes" id="UP000199206">
    <property type="component" value="Unassembled WGS sequence"/>
</dbReference>
<organism evidence="3 4">
    <name type="scientific">Sphingomonas gellani</name>
    <dbReference type="NCBI Taxonomy" id="1166340"/>
    <lineage>
        <taxon>Bacteria</taxon>
        <taxon>Pseudomonadati</taxon>
        <taxon>Pseudomonadota</taxon>
        <taxon>Alphaproteobacteria</taxon>
        <taxon>Sphingomonadales</taxon>
        <taxon>Sphingomonadaceae</taxon>
        <taxon>Sphingomonas</taxon>
    </lineage>
</organism>
<feature type="transmembrane region" description="Helical" evidence="1">
    <location>
        <begin position="20"/>
        <end position="48"/>
    </location>
</feature>
<evidence type="ECO:0000313" key="3">
    <source>
        <dbReference type="EMBL" id="SEN17520.1"/>
    </source>
</evidence>
<evidence type="ECO:0000313" key="4">
    <source>
        <dbReference type="Proteomes" id="UP000199206"/>
    </source>
</evidence>
<dbReference type="RefSeq" id="WP_093665704.1">
    <property type="nucleotide sequence ID" value="NZ_FOCF01000005.1"/>
</dbReference>
<gene>
    <name evidence="3" type="ORF">SAMN05192583_2138</name>
</gene>
<reference evidence="4" key="1">
    <citation type="submission" date="2016-10" db="EMBL/GenBank/DDBJ databases">
        <authorList>
            <person name="Varghese N."/>
            <person name="Submissions S."/>
        </authorList>
    </citation>
    <scope>NUCLEOTIDE SEQUENCE [LARGE SCALE GENOMIC DNA]</scope>
    <source>
        <strain evidence="4">S6-262</strain>
    </source>
</reference>
<dbReference type="AlphaFoldDB" id="A0A1H8EDS1"/>
<dbReference type="EMBL" id="FOCF01000005">
    <property type="protein sequence ID" value="SEN17520.1"/>
    <property type="molecule type" value="Genomic_DNA"/>
</dbReference>
<name>A0A1H8EDS1_9SPHN</name>
<evidence type="ECO:0000256" key="1">
    <source>
        <dbReference type="SAM" id="Phobius"/>
    </source>
</evidence>